<dbReference type="PANTHER" id="PTHR36401">
    <property type="entry name" value="NADH DEHYDROGENASE [UBIQUINONE] 1 BETA SUBCOMPLEX SUBUNIT 8, MITOCHONDRIAL"/>
    <property type="match status" value="1"/>
</dbReference>
<gene>
    <name evidence="1" type="ORF">HTAM1171_LOCUS4047</name>
</gene>
<protein>
    <submittedName>
        <fullName evidence="1">Uncharacterized protein</fullName>
    </submittedName>
</protein>
<sequence>MATANRLGPLLRRSVVVANNNTTKTLLRGGASPPVPPFARIPVPTQKLIENHDCTFDDGVAPEMALDFDCQHVSRTEGLLWWLGGFGFFAAVYQIVKATDPEGKNPAVNRKMNMVIEAPKVGPPVAAIEE</sequence>
<accession>A0A7S2H7X8</accession>
<dbReference type="EMBL" id="HBGV01006629">
    <property type="protein sequence ID" value="CAD9482978.1"/>
    <property type="molecule type" value="Transcribed_RNA"/>
</dbReference>
<organism evidence="1">
    <name type="scientific">Helicotheca tamesis</name>
    <dbReference type="NCBI Taxonomy" id="374047"/>
    <lineage>
        <taxon>Eukaryota</taxon>
        <taxon>Sar</taxon>
        <taxon>Stramenopiles</taxon>
        <taxon>Ochrophyta</taxon>
        <taxon>Bacillariophyta</taxon>
        <taxon>Mediophyceae</taxon>
        <taxon>Lithodesmiophycidae</taxon>
        <taxon>Lithodesmiales</taxon>
        <taxon>Lithodesmiaceae</taxon>
        <taxon>Helicotheca</taxon>
    </lineage>
</organism>
<proteinExistence type="predicted"/>
<reference evidence="1" key="1">
    <citation type="submission" date="2021-01" db="EMBL/GenBank/DDBJ databases">
        <authorList>
            <person name="Corre E."/>
            <person name="Pelletier E."/>
            <person name="Niang G."/>
            <person name="Scheremetjew M."/>
            <person name="Finn R."/>
            <person name="Kale V."/>
            <person name="Holt S."/>
            <person name="Cochrane G."/>
            <person name="Meng A."/>
            <person name="Brown T."/>
            <person name="Cohen L."/>
        </authorList>
    </citation>
    <scope>NUCLEOTIDE SEQUENCE</scope>
    <source>
        <strain evidence="1">CCMP826</strain>
    </source>
</reference>
<dbReference type="PANTHER" id="PTHR36401:SF1">
    <property type="entry name" value="NADH DEHYDROGENASE [UBIQUINONE] 1 BETA SUBCOMPLEX SUBUNIT 8, MITOCHONDRIAL"/>
    <property type="match status" value="1"/>
</dbReference>
<name>A0A7S2H7X8_9STRA</name>
<dbReference type="InterPro" id="IPR038863">
    <property type="entry name" value="Put_Complex_I_su8"/>
</dbReference>
<evidence type="ECO:0000313" key="1">
    <source>
        <dbReference type="EMBL" id="CAD9482978.1"/>
    </source>
</evidence>
<dbReference type="AlphaFoldDB" id="A0A7S2H7X8"/>